<evidence type="ECO:0000259" key="7">
    <source>
        <dbReference type="PROSITE" id="PS51379"/>
    </source>
</evidence>
<feature type="domain" description="4Fe-4S ferredoxin-type" evidence="7">
    <location>
        <begin position="67"/>
        <end position="96"/>
    </location>
</feature>
<dbReference type="EMBL" id="SLXL01000005">
    <property type="protein sequence ID" value="TCP22705.1"/>
    <property type="molecule type" value="Genomic_DNA"/>
</dbReference>
<keyword evidence="4 6" id="KW-0408">Iron</keyword>
<evidence type="ECO:0000313" key="8">
    <source>
        <dbReference type="EMBL" id="TCP22705.1"/>
    </source>
</evidence>
<evidence type="ECO:0000256" key="2">
    <source>
        <dbReference type="ARBA" id="ARBA00022723"/>
    </source>
</evidence>
<organism evidence="8 9">
    <name type="scientific">Rhodovulum adriaticum</name>
    <name type="common">Rhodopseudomonas adriatica</name>
    <dbReference type="NCBI Taxonomy" id="35804"/>
    <lineage>
        <taxon>Bacteria</taxon>
        <taxon>Pseudomonadati</taxon>
        <taxon>Pseudomonadota</taxon>
        <taxon>Alphaproteobacteria</taxon>
        <taxon>Rhodobacterales</taxon>
        <taxon>Paracoccaceae</taxon>
        <taxon>Rhodovulum</taxon>
    </lineage>
</organism>
<keyword evidence="2 6" id="KW-0479">Metal-binding</keyword>
<accession>A0A4R2NN20</accession>
<dbReference type="PANTHER" id="PTHR32479:SF17">
    <property type="entry name" value="GLYCOLATE OXIDASE IRON-SULFUR SUBUNIT"/>
    <property type="match status" value="1"/>
</dbReference>
<evidence type="ECO:0000256" key="3">
    <source>
        <dbReference type="ARBA" id="ARBA00022737"/>
    </source>
</evidence>
<dbReference type="AlphaFoldDB" id="A0A4R2NN20"/>
<dbReference type="Pfam" id="PF02754">
    <property type="entry name" value="CCG"/>
    <property type="match status" value="2"/>
</dbReference>
<proteinExistence type="predicted"/>
<dbReference type="PIRSF" id="PIRSF000139">
    <property type="entry name" value="Glc_ox_4Fe-4S"/>
    <property type="match status" value="1"/>
</dbReference>
<dbReference type="Pfam" id="PF13183">
    <property type="entry name" value="Fer4_8"/>
    <property type="match status" value="1"/>
</dbReference>
<comment type="function">
    <text evidence="6">Component of a complex that catalyzes the oxidation of glycolate to glyoxylate.</text>
</comment>
<dbReference type="FunFam" id="1.10.1060.10:FF:000012">
    <property type="entry name" value="Glycolate oxidase iron-sulfur subunit"/>
    <property type="match status" value="1"/>
</dbReference>
<dbReference type="NCBIfam" id="NF008434">
    <property type="entry name" value="PRK11274.1"/>
    <property type="match status" value="1"/>
</dbReference>
<dbReference type="PANTHER" id="PTHR32479">
    <property type="entry name" value="GLYCOLATE OXIDASE IRON-SULFUR SUBUNIT"/>
    <property type="match status" value="1"/>
</dbReference>
<name>A0A4R2NN20_RHOAD</name>
<comment type="catalytic activity">
    <reaction evidence="6">
        <text>(R)-lactate + A = pyruvate + AH2</text>
        <dbReference type="Rhea" id="RHEA:15089"/>
        <dbReference type="ChEBI" id="CHEBI:13193"/>
        <dbReference type="ChEBI" id="CHEBI:15361"/>
        <dbReference type="ChEBI" id="CHEBI:16004"/>
        <dbReference type="ChEBI" id="CHEBI:17499"/>
    </reaction>
</comment>
<dbReference type="InterPro" id="IPR017900">
    <property type="entry name" value="4Fe4S_Fe_S_CS"/>
</dbReference>
<evidence type="ECO:0000256" key="4">
    <source>
        <dbReference type="ARBA" id="ARBA00023004"/>
    </source>
</evidence>
<dbReference type="SUPFAM" id="SSF54862">
    <property type="entry name" value="4Fe-4S ferredoxins"/>
    <property type="match status" value="1"/>
</dbReference>
<dbReference type="GO" id="GO:0051539">
    <property type="term" value="F:4 iron, 4 sulfur cluster binding"/>
    <property type="evidence" value="ECO:0007669"/>
    <property type="project" value="UniProtKB-UniRule"/>
</dbReference>
<comment type="cofactor">
    <cofactor evidence="6">
        <name>[4Fe-4S] cluster</name>
        <dbReference type="ChEBI" id="CHEBI:49883"/>
    </cofactor>
    <text evidence="6">Binds 2 [4Fe-4S] clusters.</text>
</comment>
<dbReference type="GO" id="GO:0046872">
    <property type="term" value="F:metal ion binding"/>
    <property type="evidence" value="ECO:0007669"/>
    <property type="project" value="UniProtKB-UniRule"/>
</dbReference>
<feature type="domain" description="4Fe-4S ferredoxin-type" evidence="7">
    <location>
        <begin position="14"/>
        <end position="46"/>
    </location>
</feature>
<dbReference type="PROSITE" id="PS00198">
    <property type="entry name" value="4FE4S_FER_1"/>
    <property type="match status" value="1"/>
</dbReference>
<dbReference type="InterPro" id="IPR004017">
    <property type="entry name" value="Cys_rich_dom"/>
</dbReference>
<dbReference type="Gene3D" id="1.10.1060.10">
    <property type="entry name" value="Alpha-helical ferredoxin"/>
    <property type="match status" value="1"/>
</dbReference>
<dbReference type="InterPro" id="IPR009051">
    <property type="entry name" value="Helical_ferredxn"/>
</dbReference>
<dbReference type="InterPro" id="IPR012257">
    <property type="entry name" value="Glc_ox_4Fe-4S"/>
</dbReference>
<dbReference type="EC" id="1.1.99.14" evidence="6"/>
<keyword evidence="3" id="KW-0677">Repeat</keyword>
<reference evidence="8 9" key="1">
    <citation type="submission" date="2019-03" db="EMBL/GenBank/DDBJ databases">
        <title>Genomic Encyclopedia of Type Strains, Phase IV (KMG-IV): sequencing the most valuable type-strain genomes for metagenomic binning, comparative biology and taxonomic classification.</title>
        <authorList>
            <person name="Goeker M."/>
        </authorList>
    </citation>
    <scope>NUCLEOTIDE SEQUENCE [LARGE SCALE GENOMIC DNA]</scope>
    <source>
        <strain evidence="8 9">DSM 2781</strain>
    </source>
</reference>
<evidence type="ECO:0000256" key="1">
    <source>
        <dbReference type="ARBA" id="ARBA00022485"/>
    </source>
</evidence>
<evidence type="ECO:0000256" key="6">
    <source>
        <dbReference type="PIRNR" id="PIRNR000139"/>
    </source>
</evidence>
<dbReference type="Proteomes" id="UP000295733">
    <property type="component" value="Unassembled WGS sequence"/>
</dbReference>
<dbReference type="PROSITE" id="PS51379">
    <property type="entry name" value="4FE4S_FER_2"/>
    <property type="match status" value="2"/>
</dbReference>
<dbReference type="GO" id="GO:0019154">
    <property type="term" value="F:glycolate dehydrogenase activity"/>
    <property type="evidence" value="ECO:0007669"/>
    <property type="project" value="UniProtKB-EC"/>
</dbReference>
<dbReference type="InterPro" id="IPR017896">
    <property type="entry name" value="4Fe4S_Fe-S-bd"/>
</dbReference>
<protein>
    <recommendedName>
        <fullName evidence="6">Glycolate oxidase iron-sulfur subunit</fullName>
        <ecNumber evidence="6">1.1.99.14</ecNumber>
    </recommendedName>
</protein>
<comment type="caution">
    <text evidence="8">The sequence shown here is derived from an EMBL/GenBank/DDBJ whole genome shotgun (WGS) entry which is preliminary data.</text>
</comment>
<keyword evidence="6" id="KW-0813">Transport</keyword>
<keyword evidence="6" id="KW-0249">Electron transport</keyword>
<keyword evidence="5 6" id="KW-0411">Iron-sulfur</keyword>
<evidence type="ECO:0000313" key="9">
    <source>
        <dbReference type="Proteomes" id="UP000295733"/>
    </source>
</evidence>
<comment type="catalytic activity">
    <reaction evidence="6">
        <text>glycolate + A = glyoxylate + AH2</text>
        <dbReference type="Rhea" id="RHEA:21264"/>
        <dbReference type="ChEBI" id="CHEBI:13193"/>
        <dbReference type="ChEBI" id="CHEBI:17499"/>
        <dbReference type="ChEBI" id="CHEBI:29805"/>
        <dbReference type="ChEBI" id="CHEBI:36655"/>
        <dbReference type="EC" id="1.1.99.14"/>
    </reaction>
</comment>
<gene>
    <name evidence="8" type="ORF">EV656_1054</name>
</gene>
<dbReference type="RefSeq" id="WP_132602537.1">
    <property type="nucleotide sequence ID" value="NZ_NRRP01000040.1"/>
</dbReference>
<sequence>MQTNFTEEQLADPAVARANQILRACVHCGFCTATCPTYQVLGDELDSPRGRIYLIKDMLESGRPADEKTVKHIDRCLSCLACMTTCPSGVHYMHLVDQARAYIEATYKRPFSDRALRWLLARVLPYPARFRLAMRAARLGRPVAALLPDARIKAMMAMVPDQVPPPSLNDKPQIFPAKGPRRMRVALLTGCAQKALDTDINDATIRLLRRLGCEVVIARGMGCCGALTHHMGKTRESHAQAARNIRAWGREIEGEGLDAIVINTSGCGTTVKDYGHMFAGDPLQPQAQAVAERAMDISELLMRLEIPQAAGGLRVAYHAACSLQHGQQIKDAPKTLLKRAGFDVVEPADSHLCCGSAGTYNLLQPEISAQLKERKVRTLEAKEPQVIAAGNIGCLMQIGSGTEVPVVHTVQLLDWATGGPRPRVLDDRAA</sequence>
<keyword evidence="9" id="KW-1185">Reference proteome</keyword>
<evidence type="ECO:0000256" key="5">
    <source>
        <dbReference type="ARBA" id="ARBA00023014"/>
    </source>
</evidence>
<dbReference type="OrthoDB" id="9765258at2"/>
<keyword evidence="1 6" id="KW-0004">4Fe-4S</keyword>